<dbReference type="EMBL" id="JAIWYP010000015">
    <property type="protein sequence ID" value="KAH3699958.1"/>
    <property type="molecule type" value="Genomic_DNA"/>
</dbReference>
<reference evidence="1" key="1">
    <citation type="journal article" date="2019" name="bioRxiv">
        <title>The Genome of the Zebra Mussel, Dreissena polymorpha: A Resource for Invasive Species Research.</title>
        <authorList>
            <person name="McCartney M.A."/>
            <person name="Auch B."/>
            <person name="Kono T."/>
            <person name="Mallez S."/>
            <person name="Zhang Y."/>
            <person name="Obille A."/>
            <person name="Becker A."/>
            <person name="Abrahante J.E."/>
            <person name="Garbe J."/>
            <person name="Badalamenti J.P."/>
            <person name="Herman A."/>
            <person name="Mangelson H."/>
            <person name="Liachko I."/>
            <person name="Sullivan S."/>
            <person name="Sone E.D."/>
            <person name="Koren S."/>
            <person name="Silverstein K.A.T."/>
            <person name="Beckman K.B."/>
            <person name="Gohl D.M."/>
        </authorList>
    </citation>
    <scope>NUCLEOTIDE SEQUENCE</scope>
    <source>
        <strain evidence="1">Duluth1</strain>
        <tissue evidence="1">Whole animal</tissue>
    </source>
</reference>
<comment type="caution">
    <text evidence="1">The sequence shown here is derived from an EMBL/GenBank/DDBJ whole genome shotgun (WGS) entry which is preliminary data.</text>
</comment>
<keyword evidence="2" id="KW-1185">Reference proteome</keyword>
<sequence>MVCHDHNVPVATVCNRKRSQEVDGEYIPMGNSLKVTHGCSWCLVRLLIGFTHITCTDMKPDVALQLKPVEPLQ</sequence>
<organism evidence="1 2">
    <name type="scientific">Dreissena polymorpha</name>
    <name type="common">Zebra mussel</name>
    <name type="synonym">Mytilus polymorpha</name>
    <dbReference type="NCBI Taxonomy" id="45954"/>
    <lineage>
        <taxon>Eukaryota</taxon>
        <taxon>Metazoa</taxon>
        <taxon>Spiralia</taxon>
        <taxon>Lophotrochozoa</taxon>
        <taxon>Mollusca</taxon>
        <taxon>Bivalvia</taxon>
        <taxon>Autobranchia</taxon>
        <taxon>Heteroconchia</taxon>
        <taxon>Euheterodonta</taxon>
        <taxon>Imparidentia</taxon>
        <taxon>Neoheterodontei</taxon>
        <taxon>Myida</taxon>
        <taxon>Dreissenoidea</taxon>
        <taxon>Dreissenidae</taxon>
        <taxon>Dreissena</taxon>
    </lineage>
</organism>
<reference evidence="1" key="2">
    <citation type="submission" date="2020-11" db="EMBL/GenBank/DDBJ databases">
        <authorList>
            <person name="McCartney M.A."/>
            <person name="Auch B."/>
            <person name="Kono T."/>
            <person name="Mallez S."/>
            <person name="Becker A."/>
            <person name="Gohl D.M."/>
            <person name="Silverstein K.A.T."/>
            <person name="Koren S."/>
            <person name="Bechman K.B."/>
            <person name="Herman A."/>
            <person name="Abrahante J.E."/>
            <person name="Garbe J."/>
        </authorList>
    </citation>
    <scope>NUCLEOTIDE SEQUENCE</scope>
    <source>
        <strain evidence="1">Duluth1</strain>
        <tissue evidence="1">Whole animal</tissue>
    </source>
</reference>
<protein>
    <submittedName>
        <fullName evidence="1">Uncharacterized protein</fullName>
    </submittedName>
</protein>
<dbReference type="AlphaFoldDB" id="A0A9D3YKR0"/>
<dbReference type="Proteomes" id="UP000828390">
    <property type="component" value="Unassembled WGS sequence"/>
</dbReference>
<proteinExistence type="predicted"/>
<evidence type="ECO:0000313" key="2">
    <source>
        <dbReference type="Proteomes" id="UP000828390"/>
    </source>
</evidence>
<name>A0A9D3YKR0_DREPO</name>
<accession>A0A9D3YKR0</accession>
<gene>
    <name evidence="1" type="ORF">DPMN_074920</name>
</gene>
<evidence type="ECO:0000313" key="1">
    <source>
        <dbReference type="EMBL" id="KAH3699958.1"/>
    </source>
</evidence>